<dbReference type="SUPFAM" id="SSF52540">
    <property type="entry name" value="P-loop containing nucleoside triphosphate hydrolases"/>
    <property type="match status" value="1"/>
</dbReference>
<evidence type="ECO:0008006" key="2">
    <source>
        <dbReference type="Google" id="ProtNLM"/>
    </source>
</evidence>
<organism evidence="1">
    <name type="scientific">marine sediment metagenome</name>
    <dbReference type="NCBI Taxonomy" id="412755"/>
    <lineage>
        <taxon>unclassified sequences</taxon>
        <taxon>metagenomes</taxon>
        <taxon>ecological metagenomes</taxon>
    </lineage>
</organism>
<comment type="caution">
    <text evidence="1">The sequence shown here is derived from an EMBL/GenBank/DDBJ whole genome shotgun (WGS) entry which is preliminary data.</text>
</comment>
<accession>X1R3P1</accession>
<dbReference type="AlphaFoldDB" id="X1R3P1"/>
<dbReference type="EMBL" id="BARW01011657">
    <property type="protein sequence ID" value="GAI75148.1"/>
    <property type="molecule type" value="Genomic_DNA"/>
</dbReference>
<feature type="non-terminal residue" evidence="1">
    <location>
        <position position="1"/>
    </location>
</feature>
<dbReference type="InterPro" id="IPR027417">
    <property type="entry name" value="P-loop_NTPase"/>
</dbReference>
<dbReference type="Gene3D" id="3.40.50.300">
    <property type="entry name" value="P-loop containing nucleotide triphosphate hydrolases"/>
    <property type="match status" value="1"/>
</dbReference>
<name>X1R3P1_9ZZZZ</name>
<evidence type="ECO:0000313" key="1">
    <source>
        <dbReference type="EMBL" id="GAI75148.1"/>
    </source>
</evidence>
<protein>
    <recommendedName>
        <fullName evidence="2">ATPase AAA-type core domain-containing protein</fullName>
    </recommendedName>
</protein>
<reference evidence="1" key="1">
    <citation type="journal article" date="2014" name="Front. Microbiol.">
        <title>High frequency of phylogenetically diverse reductive dehalogenase-homologous genes in deep subseafloor sedimentary metagenomes.</title>
        <authorList>
            <person name="Kawai M."/>
            <person name="Futagami T."/>
            <person name="Toyoda A."/>
            <person name="Takaki Y."/>
            <person name="Nishi S."/>
            <person name="Hori S."/>
            <person name="Arai W."/>
            <person name="Tsubouchi T."/>
            <person name="Morono Y."/>
            <person name="Uchiyama I."/>
            <person name="Ito T."/>
            <person name="Fujiyama A."/>
            <person name="Inagaki F."/>
            <person name="Takami H."/>
        </authorList>
    </citation>
    <scope>NUCLEOTIDE SEQUENCE</scope>
    <source>
        <strain evidence="1">Expedition CK06-06</strain>
    </source>
</reference>
<gene>
    <name evidence="1" type="ORF">S12H4_22373</name>
</gene>
<proteinExistence type="predicted"/>
<sequence length="176" mass="20377">RPEFALGMKGSGKTSLFQVIKRILTGKEGHVESMPDKVADFIALITSQHVVCMDNVDSYSTWMNDMLAQCSTGQNITLRVLHKTNIPIRFHPRVFIGITSRSPRFRRDDVADRLLIFKVKRFDNFIPQNEIVDKIYKHRNEIWGDILTHLNELINYLGEHEGENISSPFRLADFYL</sequence>